<dbReference type="Gene3D" id="1.10.150.310">
    <property type="entry name" value="Tex RuvX-like domain-like"/>
    <property type="match status" value="1"/>
</dbReference>
<feature type="domain" description="S1 motif" evidence="3">
    <location>
        <begin position="646"/>
        <end position="715"/>
    </location>
</feature>
<reference evidence="4 5" key="1">
    <citation type="journal article" date="2024" name="Science">
        <title>Giant polyketide synthase enzymes in the biosynthesis of giant marine polyether toxins.</title>
        <authorList>
            <person name="Fallon T.R."/>
            <person name="Shende V.V."/>
            <person name="Wierzbicki I.H."/>
            <person name="Pendleton A.L."/>
            <person name="Watervoot N.F."/>
            <person name="Auber R.P."/>
            <person name="Gonzalez D.J."/>
            <person name="Wisecaver J.H."/>
            <person name="Moore B.S."/>
        </authorList>
    </citation>
    <scope>NUCLEOTIDE SEQUENCE [LARGE SCALE GENOMIC DNA]</scope>
    <source>
        <strain evidence="4 5">12B1</strain>
    </source>
</reference>
<organism evidence="4 5">
    <name type="scientific">Prymnesium parvum</name>
    <name type="common">Toxic golden alga</name>
    <dbReference type="NCBI Taxonomy" id="97485"/>
    <lineage>
        <taxon>Eukaryota</taxon>
        <taxon>Haptista</taxon>
        <taxon>Haptophyta</taxon>
        <taxon>Prymnesiophyceae</taxon>
        <taxon>Prymnesiales</taxon>
        <taxon>Prymnesiaceae</taxon>
        <taxon>Prymnesium</taxon>
    </lineage>
</organism>
<accession>A0AB34IUA9</accession>
<dbReference type="AlphaFoldDB" id="A0AB34IUA9"/>
<evidence type="ECO:0000313" key="4">
    <source>
        <dbReference type="EMBL" id="KAL1505083.1"/>
    </source>
</evidence>
<feature type="region of interest" description="Disordered" evidence="2">
    <location>
        <begin position="756"/>
        <end position="802"/>
    </location>
</feature>
<name>A0AB34IUA9_PRYPA</name>
<evidence type="ECO:0000259" key="3">
    <source>
        <dbReference type="PROSITE" id="PS50126"/>
    </source>
</evidence>
<dbReference type="InterPro" id="IPR032639">
    <property type="entry name" value="Tex_YqgF"/>
</dbReference>
<sequence length="802" mass="85548">MGWEARCASLLGVRPPQVEATARLLRDDATIPFIVRYRAHLTGGLSQPLVAAVAAELRKQQALALRKQTLLRLCAAADESHLRAIREADCPHALEDLYAPFKPCREGKEEAAARRGLSPLARRVWREGVADEELHEALADEGAAEGVRHLLARYVSLHVGGREAMRQLFASEATLRCAAPPANPPAAPPAAAAELEGLSAPVRSLPSHRVLKINRLERRKQLRVSVALPAARGVRVLCESALPSPREGRRAALLEEAVADAYKRLVQPAMARYVRSQLTHRAEAEARRTFGRNLERLLLQRPLRSCRVLGVDPGFRSGSKLALIDEAGGVLRHAVVWALPPHSRRAEAIATLRALVREGRVGVVAIGTGTGGREMMEVVAEALRGQADLSEVKLCAVSEAGASVLSVSAAAAKADPHLDVGTLGAASIARRLQDPLAELVRLDPRSIGVGMYQHDVDGKALAAELQLVVQACVCAVGVDVNTASAALIGHVAGLNAARAAAIVAARPAGGYTSRSQLLAVRGIGAKSFEQAAGFLRVCGGGATEPLDATAVHPESYGVARALLARLSLDPAGLASPRERRQLRQAVARATEGRRLEALAEELGVAARTLQQVSAALATDWRDPREAGEGPLLLGSELRDIDQLQVGQTLHGVVRNVTPFGGFVDVGLKDDGLVHISELSAERVEDPHDVIEIGQAVIVRVVSIDVGRRRLGLSMKAASPSDTNTVAVPRDEAMELQVSLPVPKQTASRRTNVAATVGGSERNAKRARNNHDRDIAPPVAKRLRQHEMSKLARDLRGAPIQLD</sequence>
<dbReference type="SUPFAM" id="SSF47781">
    <property type="entry name" value="RuvA domain 2-like"/>
    <property type="match status" value="2"/>
</dbReference>
<dbReference type="PANTHER" id="PTHR10724:SF10">
    <property type="entry name" value="S1 RNA-BINDING DOMAIN-CONTAINING PROTEIN 1"/>
    <property type="match status" value="1"/>
</dbReference>
<dbReference type="Pfam" id="PF17674">
    <property type="entry name" value="HHH_9"/>
    <property type="match status" value="1"/>
</dbReference>
<comment type="caution">
    <text evidence="4">The sequence shown here is derived from an EMBL/GenBank/DDBJ whole genome shotgun (WGS) entry which is preliminary data.</text>
</comment>
<dbReference type="InterPro" id="IPR023323">
    <property type="entry name" value="Tex-like_dom_sf"/>
</dbReference>
<dbReference type="InterPro" id="IPR010994">
    <property type="entry name" value="RuvA_2-like"/>
</dbReference>
<dbReference type="SUPFAM" id="SSF53098">
    <property type="entry name" value="Ribonuclease H-like"/>
    <property type="match status" value="1"/>
</dbReference>
<evidence type="ECO:0000256" key="1">
    <source>
        <dbReference type="ARBA" id="ARBA00025453"/>
    </source>
</evidence>
<dbReference type="EMBL" id="JBGBPQ010000019">
    <property type="protein sequence ID" value="KAL1505083.1"/>
    <property type="molecule type" value="Genomic_DNA"/>
</dbReference>
<dbReference type="GO" id="GO:0003729">
    <property type="term" value="F:mRNA binding"/>
    <property type="evidence" value="ECO:0007669"/>
    <property type="project" value="UniProtKB-ARBA"/>
</dbReference>
<comment type="function">
    <text evidence="1">Associates with the EF-Tu.GDP complex and induces the exchange of GDP to GTP. It remains bound to the aminoacyl-tRNA.EF-Tu.GTP complex up to the GTP hydrolysis stage on the ribosome.</text>
</comment>
<dbReference type="SMART" id="SM00316">
    <property type="entry name" value="S1"/>
    <property type="match status" value="1"/>
</dbReference>
<dbReference type="SUPFAM" id="SSF158832">
    <property type="entry name" value="Tex N-terminal region-like"/>
    <property type="match status" value="1"/>
</dbReference>
<dbReference type="CDD" id="cd05685">
    <property type="entry name" value="S1_Tex"/>
    <property type="match status" value="1"/>
</dbReference>
<dbReference type="Pfam" id="PF16921">
    <property type="entry name" value="Tex_YqgF"/>
    <property type="match status" value="1"/>
</dbReference>
<dbReference type="SMART" id="SM00732">
    <property type="entry name" value="YqgFc"/>
    <property type="match status" value="1"/>
</dbReference>
<dbReference type="PANTHER" id="PTHR10724">
    <property type="entry name" value="30S RIBOSOMAL PROTEIN S1"/>
    <property type="match status" value="1"/>
</dbReference>
<dbReference type="Gene3D" id="2.40.50.140">
    <property type="entry name" value="Nucleic acid-binding proteins"/>
    <property type="match status" value="1"/>
</dbReference>
<dbReference type="InterPro" id="IPR055179">
    <property type="entry name" value="Tex-like_central_region"/>
</dbReference>
<dbReference type="Gene3D" id="1.10.10.650">
    <property type="entry name" value="RuvA domain 2-like"/>
    <property type="match status" value="1"/>
</dbReference>
<dbReference type="InterPro" id="IPR012340">
    <property type="entry name" value="NA-bd_OB-fold"/>
</dbReference>
<dbReference type="Proteomes" id="UP001515480">
    <property type="component" value="Unassembled WGS sequence"/>
</dbReference>
<dbReference type="GO" id="GO:0003735">
    <property type="term" value="F:structural constituent of ribosome"/>
    <property type="evidence" value="ECO:0007669"/>
    <property type="project" value="TreeGrafter"/>
</dbReference>
<dbReference type="InterPro" id="IPR003029">
    <property type="entry name" value="S1_domain"/>
</dbReference>
<dbReference type="GO" id="GO:0006139">
    <property type="term" value="P:nucleobase-containing compound metabolic process"/>
    <property type="evidence" value="ECO:0007669"/>
    <property type="project" value="InterPro"/>
</dbReference>
<dbReference type="Gene3D" id="3.30.420.140">
    <property type="entry name" value="YqgF/RNase H-like domain"/>
    <property type="match status" value="1"/>
</dbReference>
<dbReference type="InterPro" id="IPR023319">
    <property type="entry name" value="Tex-like_HTH_dom_sf"/>
</dbReference>
<dbReference type="InterPro" id="IPR050437">
    <property type="entry name" value="Ribos_protein_bS1-like"/>
</dbReference>
<dbReference type="Gene3D" id="1.10.3500.10">
    <property type="entry name" value="Tex N-terminal region-like"/>
    <property type="match status" value="1"/>
</dbReference>
<dbReference type="InterPro" id="IPR041692">
    <property type="entry name" value="HHH_9"/>
</dbReference>
<dbReference type="SUPFAM" id="SSF50249">
    <property type="entry name" value="Nucleic acid-binding proteins"/>
    <property type="match status" value="1"/>
</dbReference>
<dbReference type="InterPro" id="IPR044146">
    <property type="entry name" value="S1_Tex"/>
</dbReference>
<evidence type="ECO:0000313" key="5">
    <source>
        <dbReference type="Proteomes" id="UP001515480"/>
    </source>
</evidence>
<dbReference type="Pfam" id="PF09371">
    <property type="entry name" value="Tex_N"/>
    <property type="match status" value="1"/>
</dbReference>
<dbReference type="InterPro" id="IPR012337">
    <property type="entry name" value="RNaseH-like_sf"/>
</dbReference>
<dbReference type="Pfam" id="PF22706">
    <property type="entry name" value="Tex_central_region"/>
    <property type="match status" value="1"/>
</dbReference>
<dbReference type="Pfam" id="PF00575">
    <property type="entry name" value="S1"/>
    <property type="match status" value="1"/>
</dbReference>
<gene>
    <name evidence="4" type="ORF">AB1Y20_008842</name>
</gene>
<proteinExistence type="predicted"/>
<dbReference type="GO" id="GO:0005737">
    <property type="term" value="C:cytoplasm"/>
    <property type="evidence" value="ECO:0007669"/>
    <property type="project" value="UniProtKB-ARBA"/>
</dbReference>
<dbReference type="InterPro" id="IPR018974">
    <property type="entry name" value="Tex-like_N"/>
</dbReference>
<dbReference type="InterPro" id="IPR006641">
    <property type="entry name" value="YqgF/RNaseH-like_dom"/>
</dbReference>
<protein>
    <recommendedName>
        <fullName evidence="3">S1 motif domain-containing protein</fullName>
    </recommendedName>
</protein>
<evidence type="ECO:0000256" key="2">
    <source>
        <dbReference type="SAM" id="MobiDB-lite"/>
    </source>
</evidence>
<dbReference type="FunFam" id="2.40.50.140:FF:000051">
    <property type="entry name" value="RNA-binding transcriptional accessory protein"/>
    <property type="match status" value="1"/>
</dbReference>
<dbReference type="Pfam" id="PF12836">
    <property type="entry name" value="HHH_3"/>
    <property type="match status" value="1"/>
</dbReference>
<keyword evidence="5" id="KW-1185">Reference proteome</keyword>
<feature type="compositionally biased region" description="Basic and acidic residues" evidence="2">
    <location>
        <begin position="784"/>
        <end position="795"/>
    </location>
</feature>
<dbReference type="InterPro" id="IPR037027">
    <property type="entry name" value="YqgF/RNaseH-like_dom_sf"/>
</dbReference>
<dbReference type="GO" id="GO:0006412">
    <property type="term" value="P:translation"/>
    <property type="evidence" value="ECO:0007669"/>
    <property type="project" value="TreeGrafter"/>
</dbReference>
<dbReference type="PROSITE" id="PS50126">
    <property type="entry name" value="S1"/>
    <property type="match status" value="1"/>
</dbReference>